<accession>A9P212</accession>
<evidence type="ECO:0000313" key="2">
    <source>
        <dbReference type="EMBL" id="ABK26923.1"/>
    </source>
</evidence>
<dbReference type="EMBL" id="EF087688">
    <property type="protein sequence ID" value="ABK26923.1"/>
    <property type="molecule type" value="mRNA"/>
</dbReference>
<dbReference type="AlphaFoldDB" id="A9P212"/>
<sequence length="111" mass="12429">MAMTAEKEEGKGRKEEEKLGIRIIDRHPSQSRLAELGIRSWPKWGCPPGKFALKYDAQETCYLVKGKVRVCVKGSSDYVELTAGDLVVLPKGLSCIWDVSVAVDKHYTFDN</sequence>
<dbReference type="Gene3D" id="2.60.120.10">
    <property type="entry name" value="Jelly Rolls"/>
    <property type="match status" value="1"/>
</dbReference>
<organism evidence="2">
    <name type="scientific">Picea sitchensis</name>
    <name type="common">Sitka spruce</name>
    <name type="synonym">Pinus sitchensis</name>
    <dbReference type="NCBI Taxonomy" id="3332"/>
    <lineage>
        <taxon>Eukaryota</taxon>
        <taxon>Viridiplantae</taxon>
        <taxon>Streptophyta</taxon>
        <taxon>Embryophyta</taxon>
        <taxon>Tracheophyta</taxon>
        <taxon>Spermatophyta</taxon>
        <taxon>Pinopsida</taxon>
        <taxon>Pinidae</taxon>
        <taxon>Conifers I</taxon>
        <taxon>Pinales</taxon>
        <taxon>Pinaceae</taxon>
        <taxon>Picea</taxon>
    </lineage>
</organism>
<feature type="domain" description="(S)-ureidoglycine aminohydrolase cupin" evidence="1">
    <location>
        <begin position="34"/>
        <end position="107"/>
    </location>
</feature>
<dbReference type="Pfam" id="PF05899">
    <property type="entry name" value="Cupin_3"/>
    <property type="match status" value="1"/>
</dbReference>
<dbReference type="CDD" id="cd02227">
    <property type="entry name" value="cupin_TM1112-like"/>
    <property type="match status" value="1"/>
</dbReference>
<dbReference type="PANTHER" id="PTHR33271:SF35">
    <property type="entry name" value="OS02G0620400 PROTEIN"/>
    <property type="match status" value="1"/>
</dbReference>
<dbReference type="OMA" id="CITVEKN"/>
<protein>
    <recommendedName>
        <fullName evidence="1">(S)-ureidoglycine aminohydrolase cupin domain-containing protein</fullName>
    </recommendedName>
</protein>
<reference evidence="2" key="1">
    <citation type="journal article" date="2008" name="BMC Genomics">
        <title>A conifer genomics resource of 200,000 spruce (Picea spp.) ESTs and 6,464 high-quality, sequence-finished full-length cDNAs for Sitka spruce (Picea sitchensis).</title>
        <authorList>
            <person name="Ralph S.G."/>
            <person name="Chun H.J."/>
            <person name="Kolosova N."/>
            <person name="Cooper D."/>
            <person name="Oddy C."/>
            <person name="Ritland C.E."/>
            <person name="Kirkpatrick R."/>
            <person name="Moore R."/>
            <person name="Barber S."/>
            <person name="Holt R.A."/>
            <person name="Jones S.J."/>
            <person name="Marra M.A."/>
            <person name="Douglas C.J."/>
            <person name="Ritland K."/>
            <person name="Bohlmann J."/>
        </authorList>
    </citation>
    <scope>NUCLEOTIDE SEQUENCE</scope>
    <source>
        <tissue evidence="2">Green portion of the leader tissue</tissue>
    </source>
</reference>
<dbReference type="SUPFAM" id="SSF51182">
    <property type="entry name" value="RmlC-like cupins"/>
    <property type="match status" value="1"/>
</dbReference>
<proteinExistence type="evidence at transcript level"/>
<dbReference type="PANTHER" id="PTHR33271">
    <property type="entry name" value="OS04G0445200 PROTEIN"/>
    <property type="match status" value="1"/>
</dbReference>
<dbReference type="InterPro" id="IPR014710">
    <property type="entry name" value="RmlC-like_jellyroll"/>
</dbReference>
<name>A9P212_PICSI</name>
<dbReference type="InterPro" id="IPR008579">
    <property type="entry name" value="UGlyAH_Cupin_dom"/>
</dbReference>
<dbReference type="InterPro" id="IPR011051">
    <property type="entry name" value="RmlC_Cupin_sf"/>
</dbReference>
<evidence type="ECO:0000259" key="1">
    <source>
        <dbReference type="Pfam" id="PF05899"/>
    </source>
</evidence>